<feature type="region of interest" description="Disordered" evidence="1">
    <location>
        <begin position="170"/>
        <end position="280"/>
    </location>
</feature>
<dbReference type="Proteomes" id="UP001316803">
    <property type="component" value="Unassembled WGS sequence"/>
</dbReference>
<feature type="compositionally biased region" description="Polar residues" evidence="1">
    <location>
        <begin position="200"/>
        <end position="221"/>
    </location>
</feature>
<feature type="region of interest" description="Disordered" evidence="1">
    <location>
        <begin position="311"/>
        <end position="336"/>
    </location>
</feature>
<feature type="compositionally biased region" description="Polar residues" evidence="1">
    <location>
        <begin position="140"/>
        <end position="150"/>
    </location>
</feature>
<organism evidence="3 4">
    <name type="scientific">Knufia fluminis</name>
    <dbReference type="NCBI Taxonomy" id="191047"/>
    <lineage>
        <taxon>Eukaryota</taxon>
        <taxon>Fungi</taxon>
        <taxon>Dikarya</taxon>
        <taxon>Ascomycota</taxon>
        <taxon>Pezizomycotina</taxon>
        <taxon>Eurotiomycetes</taxon>
        <taxon>Chaetothyriomycetidae</taxon>
        <taxon>Chaetothyriales</taxon>
        <taxon>Trichomeriaceae</taxon>
        <taxon>Knufia</taxon>
    </lineage>
</organism>
<evidence type="ECO:0000313" key="3">
    <source>
        <dbReference type="EMBL" id="KAK5952285.1"/>
    </source>
</evidence>
<sequence length="1351" mass="150570">MSLSLAPYNNAMRLGQGFNSYTQQICVDDAVIVDPERAENVVTNDGTTMRIMAQLSAKPSVWNRQKEVVSDEGVRDVLSTIKHETLASTADLPSETTLPGQTVPLAKASALTHHDQGLETSKTTDTERSDGSAKTPDIDPSTTHATTTEHLSVGIDAADGAAADELTKDAAIPSSSDEGSTVMVEPPKANAESTAKLDMTVSTDRLGQSGQTKESAGMSDSTADKIESASDKHKNVQGNAMQKLSAMKRLSGKPSTTTPSAPHALPAKTSKETVPISDRNAAWEAEQKRLDEEEERARLREQRLIRQQIEKEDRDEERTRRLEERTEQRKIREEERQWQVKRREEARKAVEDAAKAKGQALTLDDLAKIKAQNQFAERFSGISEDKDKYTYDPSAPKGPSQTVVYSSKFIDRLSDITDDMSISGALSIKAAKIGGSGRGSFVDSDKFKDSDLKFYISVKVVNQTLNFKDALVYHPLKNVEGADFNKVYGDSFISGFIEGGEFNALVTMKVLNKAKMTDIQAEAKVALTAGPVDITAEANVGIARSNLETNTETTIQVSWCGGGHIKPMEQPWTIESIMQAASRFPDLVAECPQRTYAILTKYDSLRSFVALKPKAYTKLQYENAQIYTNALMDAFMTYKSLYKKLGEQMVSIQNKMLEIVQWDQDSAQSLSHSTDAGPPDSAHDTRRFDASLKGLSDARTAVRRQMMYIVNEVDLIEGDPTIATDEKHQEPFQAPAAFEARVPEIKIPDRLQRKDLPLSGKRFIAKTQTQEEFNTQATAEEQSDQTKVYSASDELSQAERSALDKISLENPGLGSVLRVSPAVGTPDKGEAFNNLDVLQPDWRVTAIKAEVFRGAVTYVEVEYDNGLLLRKGLTIPKARTIILSNFQPGERIVSAALECGNDQKGNNGSRLTAVRLYTNWGRRMLVQASSNEVKGDMVEKDGITYEQIKTLHIDNPLLDGSFKGFFGNIDVENQGAGIQRLGLIWGSVRSEKPPPTAKMAKPFDYEAPSDDSEKEKARNDLAQKEKEITALRETVNENTDALKAKEQELTSQKARLEDLQKRVNDTDGPKQTTYAQWGTVDPKEWHVQSSSVPDDEIVTFATRYRDPPRVIAALQKLDQPTPREMALSMNIGSITNSGFRSTFMGRDNTDMYPPRMAWLSLPENDIQFETGFLDTMEIPHSEDKQHRQGRITNRFYFSRPYQNIPTIVAWFCNINLPNTWHSIQINTLNVKKEYFDLSVMAWEFPDRWFHGARVVWLAYDSAGKKGKVQSGRVEVWNKDRWKSETISLTVGFTRPPAVLVALAYLDVGNDRPVRLAADVHEITPTSFKLGCGDWDNDNNMYLTCWNWIAIE</sequence>
<feature type="domain" description="H-type lectin" evidence="2">
    <location>
        <begin position="1285"/>
        <end position="1350"/>
    </location>
</feature>
<feature type="compositionally biased region" description="Basic and acidic residues" evidence="1">
    <location>
        <begin position="222"/>
        <end position="234"/>
    </location>
</feature>
<proteinExistence type="predicted"/>
<dbReference type="InterPro" id="IPR037221">
    <property type="entry name" value="H-type_lectin_dom_sf"/>
</dbReference>
<protein>
    <recommendedName>
        <fullName evidence="2">H-type lectin domain-containing protein</fullName>
    </recommendedName>
</protein>
<dbReference type="Gene3D" id="2.60.40.2080">
    <property type="match status" value="3"/>
</dbReference>
<feature type="compositionally biased region" description="Basic and acidic residues" evidence="1">
    <location>
        <begin position="1011"/>
        <end position="1020"/>
    </location>
</feature>
<reference evidence="3 4" key="1">
    <citation type="submission" date="2022-12" db="EMBL/GenBank/DDBJ databases">
        <title>Genomic features and morphological characterization of a novel Knufia sp. strain isolated from spacecraft assembly facility.</title>
        <authorList>
            <person name="Teixeira M."/>
            <person name="Chander A.M."/>
            <person name="Stajich J.E."/>
            <person name="Venkateswaran K."/>
        </authorList>
    </citation>
    <scope>NUCLEOTIDE SEQUENCE [LARGE SCALE GENOMIC DNA]</scope>
    <source>
        <strain evidence="3 4">FJI-L2-BK-P2</strain>
    </source>
</reference>
<evidence type="ECO:0000256" key="1">
    <source>
        <dbReference type="SAM" id="MobiDB-lite"/>
    </source>
</evidence>
<keyword evidence="4" id="KW-1185">Reference proteome</keyword>
<gene>
    <name evidence="3" type="ORF">OHC33_006758</name>
</gene>
<name>A0AAN8EEH2_9EURO</name>
<evidence type="ECO:0000313" key="4">
    <source>
        <dbReference type="Proteomes" id="UP001316803"/>
    </source>
</evidence>
<feature type="region of interest" description="Disordered" evidence="1">
    <location>
        <begin position="668"/>
        <end position="689"/>
    </location>
</feature>
<accession>A0AAN8EEH2</accession>
<dbReference type="GO" id="GO:0007155">
    <property type="term" value="P:cell adhesion"/>
    <property type="evidence" value="ECO:0007669"/>
    <property type="project" value="InterPro"/>
</dbReference>
<feature type="region of interest" description="Disordered" evidence="1">
    <location>
        <begin position="991"/>
        <end position="1020"/>
    </location>
</feature>
<feature type="domain" description="H-type lectin" evidence="2">
    <location>
        <begin position="1098"/>
        <end position="1159"/>
    </location>
</feature>
<evidence type="ECO:0000259" key="2">
    <source>
        <dbReference type="Pfam" id="PF09458"/>
    </source>
</evidence>
<feature type="domain" description="H-type lectin" evidence="2">
    <location>
        <begin position="1194"/>
        <end position="1259"/>
    </location>
</feature>
<dbReference type="Pfam" id="PF09458">
    <property type="entry name" value="H_lectin"/>
    <property type="match status" value="3"/>
</dbReference>
<dbReference type="SUPFAM" id="SSF141086">
    <property type="entry name" value="Agglutinin HPA-like"/>
    <property type="match status" value="3"/>
</dbReference>
<feature type="region of interest" description="Disordered" evidence="1">
    <location>
        <begin position="111"/>
        <end position="151"/>
    </location>
</feature>
<feature type="compositionally biased region" description="Basic and acidic residues" evidence="1">
    <location>
        <begin position="112"/>
        <end position="131"/>
    </location>
</feature>
<dbReference type="EMBL" id="JAKLMC020000016">
    <property type="protein sequence ID" value="KAK5952285.1"/>
    <property type="molecule type" value="Genomic_DNA"/>
</dbReference>
<comment type="caution">
    <text evidence="3">The sequence shown here is derived from an EMBL/GenBank/DDBJ whole genome shotgun (WGS) entry which is preliminary data.</text>
</comment>
<dbReference type="GO" id="GO:0030246">
    <property type="term" value="F:carbohydrate binding"/>
    <property type="evidence" value="ECO:0007669"/>
    <property type="project" value="InterPro"/>
</dbReference>
<dbReference type="InterPro" id="IPR019019">
    <property type="entry name" value="H-type_lectin_domain"/>
</dbReference>